<keyword evidence="5" id="KW-1185">Reference proteome</keyword>
<dbReference type="Pfam" id="PF20152">
    <property type="entry name" value="DUF6534"/>
    <property type="match status" value="1"/>
</dbReference>
<feature type="transmembrane region" description="Helical" evidence="2">
    <location>
        <begin position="96"/>
        <end position="117"/>
    </location>
</feature>
<evidence type="ECO:0000256" key="2">
    <source>
        <dbReference type="SAM" id="Phobius"/>
    </source>
</evidence>
<protein>
    <recommendedName>
        <fullName evidence="3">DUF6534 domain-containing protein</fullName>
    </recommendedName>
</protein>
<dbReference type="PANTHER" id="PTHR40465:SF1">
    <property type="entry name" value="DUF6534 DOMAIN-CONTAINING PROTEIN"/>
    <property type="match status" value="1"/>
</dbReference>
<feature type="domain" description="DUF6534" evidence="3">
    <location>
        <begin position="142"/>
        <end position="228"/>
    </location>
</feature>
<name>W4K8Z6_HETIT</name>
<evidence type="ECO:0000259" key="3">
    <source>
        <dbReference type="Pfam" id="PF20152"/>
    </source>
</evidence>
<evidence type="ECO:0000313" key="4">
    <source>
        <dbReference type="EMBL" id="ETW81805.1"/>
    </source>
</evidence>
<feature type="transmembrane region" description="Helical" evidence="2">
    <location>
        <begin position="28"/>
        <end position="55"/>
    </location>
</feature>
<keyword evidence="2" id="KW-1133">Transmembrane helix</keyword>
<dbReference type="Proteomes" id="UP000030671">
    <property type="component" value="Unassembled WGS sequence"/>
</dbReference>
<feature type="transmembrane region" description="Helical" evidence="2">
    <location>
        <begin position="132"/>
        <end position="158"/>
    </location>
</feature>
<dbReference type="PANTHER" id="PTHR40465">
    <property type="entry name" value="CHROMOSOME 1, WHOLE GENOME SHOTGUN SEQUENCE"/>
    <property type="match status" value="1"/>
</dbReference>
<keyword evidence="2" id="KW-0472">Membrane</keyword>
<dbReference type="InParanoid" id="W4K8Z6"/>
<dbReference type="OrthoDB" id="2535105at2759"/>
<dbReference type="InterPro" id="IPR045339">
    <property type="entry name" value="DUF6534"/>
</dbReference>
<feature type="region of interest" description="Disordered" evidence="1">
    <location>
        <begin position="285"/>
        <end position="314"/>
    </location>
</feature>
<dbReference type="GeneID" id="20668446"/>
<dbReference type="eggNOG" id="ENOG502RY7K">
    <property type="taxonomic scope" value="Eukaryota"/>
</dbReference>
<evidence type="ECO:0000313" key="5">
    <source>
        <dbReference type="Proteomes" id="UP000030671"/>
    </source>
</evidence>
<dbReference type="HOGENOM" id="CLU_046025_5_4_1"/>
<feature type="transmembrane region" description="Helical" evidence="2">
    <location>
        <begin position="170"/>
        <end position="197"/>
    </location>
</feature>
<organism evidence="4 5">
    <name type="scientific">Heterobasidion irregulare (strain TC 32-1)</name>
    <dbReference type="NCBI Taxonomy" id="747525"/>
    <lineage>
        <taxon>Eukaryota</taxon>
        <taxon>Fungi</taxon>
        <taxon>Dikarya</taxon>
        <taxon>Basidiomycota</taxon>
        <taxon>Agaricomycotina</taxon>
        <taxon>Agaricomycetes</taxon>
        <taxon>Russulales</taxon>
        <taxon>Bondarzewiaceae</taxon>
        <taxon>Heterobasidion</taxon>
        <taxon>Heterobasidion annosum species complex</taxon>
    </lineage>
</organism>
<gene>
    <name evidence="4" type="ORF">HETIRDRAFT_173483</name>
</gene>
<dbReference type="AlphaFoldDB" id="W4K8Z6"/>
<feature type="transmembrane region" description="Helical" evidence="2">
    <location>
        <begin position="203"/>
        <end position="224"/>
    </location>
</feature>
<dbReference type="KEGG" id="hir:HETIRDRAFT_173483"/>
<reference evidence="4 5" key="1">
    <citation type="journal article" date="2012" name="New Phytol.">
        <title>Insight into trade-off between wood decay and parasitism from the genome of a fungal forest pathogen.</title>
        <authorList>
            <person name="Olson A."/>
            <person name="Aerts A."/>
            <person name="Asiegbu F."/>
            <person name="Belbahri L."/>
            <person name="Bouzid O."/>
            <person name="Broberg A."/>
            <person name="Canback B."/>
            <person name="Coutinho P.M."/>
            <person name="Cullen D."/>
            <person name="Dalman K."/>
            <person name="Deflorio G."/>
            <person name="van Diepen L.T."/>
            <person name="Dunand C."/>
            <person name="Duplessis S."/>
            <person name="Durling M."/>
            <person name="Gonthier P."/>
            <person name="Grimwood J."/>
            <person name="Fossdal C.G."/>
            <person name="Hansson D."/>
            <person name="Henrissat B."/>
            <person name="Hietala A."/>
            <person name="Himmelstrand K."/>
            <person name="Hoffmeister D."/>
            <person name="Hogberg N."/>
            <person name="James T.Y."/>
            <person name="Karlsson M."/>
            <person name="Kohler A."/>
            <person name="Kues U."/>
            <person name="Lee Y.H."/>
            <person name="Lin Y.C."/>
            <person name="Lind M."/>
            <person name="Lindquist E."/>
            <person name="Lombard V."/>
            <person name="Lucas S."/>
            <person name="Lunden K."/>
            <person name="Morin E."/>
            <person name="Murat C."/>
            <person name="Park J."/>
            <person name="Raffaello T."/>
            <person name="Rouze P."/>
            <person name="Salamov A."/>
            <person name="Schmutz J."/>
            <person name="Solheim H."/>
            <person name="Stahlberg J."/>
            <person name="Velez H."/>
            <person name="de Vries R.P."/>
            <person name="Wiebenga A."/>
            <person name="Woodward S."/>
            <person name="Yakovlev I."/>
            <person name="Garbelotto M."/>
            <person name="Martin F."/>
            <person name="Grigoriev I.V."/>
            <person name="Stenlid J."/>
        </authorList>
    </citation>
    <scope>NUCLEOTIDE SEQUENCE [LARGE SCALE GENOMIC DNA]</scope>
    <source>
        <strain evidence="4 5">TC 32-1</strain>
    </source>
</reference>
<dbReference type="EMBL" id="KI925458">
    <property type="protein sequence ID" value="ETW81805.1"/>
    <property type="molecule type" value="Genomic_DNA"/>
</dbReference>
<feature type="transmembrane region" description="Helical" evidence="2">
    <location>
        <begin position="67"/>
        <end position="84"/>
    </location>
</feature>
<evidence type="ECO:0000256" key="1">
    <source>
        <dbReference type="SAM" id="MobiDB-lite"/>
    </source>
</evidence>
<sequence length="314" mass="35030">MISSVIYGITLSQTVTYYRQSGLKDPRFLKIIVFVLWALDTLHLILCIITVYWYLITNFSNPSALTRTVWALNGVIGLIVECFFARRVWILGKNIYITATIVILSLLHFVFGIVFTVEEFILQEFSRFPSLIWIACAGLGSAAATDIIIAASMCWYLWKSRTGFKGTDSIIATLMAYSINTGLLTSIIATAAVITFAVLPSSFVWLSCFWVLGKCYVNSFLATLNNREALRNRSNPDPGNFLNMSTFSRNETYRGVPDMRKIVVQSTLPLAVAVERTTEFKTDFSTHEDVKSGLGTDPSNGSRSQSSLERESPA</sequence>
<proteinExistence type="predicted"/>
<keyword evidence="2" id="KW-0812">Transmembrane</keyword>
<dbReference type="RefSeq" id="XP_009546406.1">
    <property type="nucleotide sequence ID" value="XM_009548111.1"/>
</dbReference>
<accession>W4K8Z6</accession>
<feature type="compositionally biased region" description="Polar residues" evidence="1">
    <location>
        <begin position="297"/>
        <end position="307"/>
    </location>
</feature>